<name>A0A3N4J728_9PEZI</name>
<accession>A0A3N4J728</accession>
<dbReference type="Proteomes" id="UP000276215">
    <property type="component" value="Unassembled WGS sequence"/>
</dbReference>
<dbReference type="EMBL" id="ML120443">
    <property type="protein sequence ID" value="RPA94089.1"/>
    <property type="molecule type" value="Genomic_DNA"/>
</dbReference>
<feature type="region of interest" description="Disordered" evidence="1">
    <location>
        <begin position="20"/>
        <end position="111"/>
    </location>
</feature>
<feature type="compositionally biased region" description="Low complexity" evidence="1">
    <location>
        <begin position="88"/>
        <end position="104"/>
    </location>
</feature>
<feature type="compositionally biased region" description="Low complexity" evidence="1">
    <location>
        <begin position="38"/>
        <end position="62"/>
    </location>
</feature>
<protein>
    <submittedName>
        <fullName evidence="2">Uncharacterized protein</fullName>
    </submittedName>
</protein>
<gene>
    <name evidence="2" type="ORF">L873DRAFT_1793223</name>
</gene>
<organism evidence="2 3">
    <name type="scientific">Choiromyces venosus 120613-1</name>
    <dbReference type="NCBI Taxonomy" id="1336337"/>
    <lineage>
        <taxon>Eukaryota</taxon>
        <taxon>Fungi</taxon>
        <taxon>Dikarya</taxon>
        <taxon>Ascomycota</taxon>
        <taxon>Pezizomycotina</taxon>
        <taxon>Pezizomycetes</taxon>
        <taxon>Pezizales</taxon>
        <taxon>Tuberaceae</taxon>
        <taxon>Choiromyces</taxon>
    </lineage>
</organism>
<dbReference type="AlphaFoldDB" id="A0A3N4J728"/>
<dbReference type="OrthoDB" id="3558767at2759"/>
<sequence>MMEAIHSDYRYSVDSLQEEVNTLNSELDQLRAAPQPPTTTEAPLDTHMAPESTSAPAQEPAPSSAPAPAPVGAPSWVTVARKGKKKASATLKPAPAAKPSSLATPPGPKKGITMRERRLIIKRDSSHLTPTAMELRDAINKAIGSTYVQTISLTGGNITLTTMETVRATSLNGKASAFLYLIPGTTMVYLDTPTTQLLVHSLPTSHSLATIATELTTFNSGLALTQQPRWLTSDESRAGKSASSIVITITGPKAPLFVNMRLSAFSTTFRTECRLWFNVFTQCSNCHHFRHHSNKCASPLSCR</sequence>
<keyword evidence="3" id="KW-1185">Reference proteome</keyword>
<evidence type="ECO:0000313" key="2">
    <source>
        <dbReference type="EMBL" id="RPA94089.1"/>
    </source>
</evidence>
<reference evidence="2 3" key="1">
    <citation type="journal article" date="2018" name="Nat. Ecol. Evol.">
        <title>Pezizomycetes genomes reveal the molecular basis of ectomycorrhizal truffle lifestyle.</title>
        <authorList>
            <person name="Murat C."/>
            <person name="Payen T."/>
            <person name="Noel B."/>
            <person name="Kuo A."/>
            <person name="Morin E."/>
            <person name="Chen J."/>
            <person name="Kohler A."/>
            <person name="Krizsan K."/>
            <person name="Balestrini R."/>
            <person name="Da Silva C."/>
            <person name="Montanini B."/>
            <person name="Hainaut M."/>
            <person name="Levati E."/>
            <person name="Barry K.W."/>
            <person name="Belfiori B."/>
            <person name="Cichocki N."/>
            <person name="Clum A."/>
            <person name="Dockter R.B."/>
            <person name="Fauchery L."/>
            <person name="Guy J."/>
            <person name="Iotti M."/>
            <person name="Le Tacon F."/>
            <person name="Lindquist E.A."/>
            <person name="Lipzen A."/>
            <person name="Malagnac F."/>
            <person name="Mello A."/>
            <person name="Molinier V."/>
            <person name="Miyauchi S."/>
            <person name="Poulain J."/>
            <person name="Riccioni C."/>
            <person name="Rubini A."/>
            <person name="Sitrit Y."/>
            <person name="Splivallo R."/>
            <person name="Traeger S."/>
            <person name="Wang M."/>
            <person name="Zifcakova L."/>
            <person name="Wipf D."/>
            <person name="Zambonelli A."/>
            <person name="Paolocci F."/>
            <person name="Nowrousian M."/>
            <person name="Ottonello S."/>
            <person name="Baldrian P."/>
            <person name="Spatafora J.W."/>
            <person name="Henrissat B."/>
            <person name="Nagy L.G."/>
            <person name="Aury J.M."/>
            <person name="Wincker P."/>
            <person name="Grigoriev I.V."/>
            <person name="Bonfante P."/>
            <person name="Martin F.M."/>
        </authorList>
    </citation>
    <scope>NUCLEOTIDE SEQUENCE [LARGE SCALE GENOMIC DNA]</scope>
    <source>
        <strain evidence="2 3">120613-1</strain>
    </source>
</reference>
<evidence type="ECO:0000256" key="1">
    <source>
        <dbReference type="SAM" id="MobiDB-lite"/>
    </source>
</evidence>
<proteinExistence type="predicted"/>
<evidence type="ECO:0000313" key="3">
    <source>
        <dbReference type="Proteomes" id="UP000276215"/>
    </source>
</evidence>